<evidence type="ECO:0000313" key="3">
    <source>
        <dbReference type="EMBL" id="PWN38560.1"/>
    </source>
</evidence>
<feature type="compositionally biased region" description="Polar residues" evidence="1">
    <location>
        <begin position="184"/>
        <end position="197"/>
    </location>
</feature>
<protein>
    <submittedName>
        <fullName evidence="3">Uncharacterized protein</fullName>
    </submittedName>
</protein>
<feature type="signal peptide" evidence="2">
    <location>
        <begin position="1"/>
        <end position="25"/>
    </location>
</feature>
<dbReference type="AlphaFoldDB" id="A0A316VMM2"/>
<evidence type="ECO:0000256" key="1">
    <source>
        <dbReference type="SAM" id="MobiDB-lite"/>
    </source>
</evidence>
<dbReference type="RefSeq" id="XP_025358862.1">
    <property type="nucleotide sequence ID" value="XM_025502119.1"/>
</dbReference>
<dbReference type="InParanoid" id="A0A316VMM2"/>
<reference evidence="3 4" key="1">
    <citation type="journal article" date="2018" name="Mol. Biol. Evol.">
        <title>Broad Genomic Sampling Reveals a Smut Pathogenic Ancestry of the Fungal Clade Ustilaginomycotina.</title>
        <authorList>
            <person name="Kijpornyongpan T."/>
            <person name="Mondo S.J."/>
            <person name="Barry K."/>
            <person name="Sandor L."/>
            <person name="Lee J."/>
            <person name="Lipzen A."/>
            <person name="Pangilinan J."/>
            <person name="LaButti K."/>
            <person name="Hainaut M."/>
            <person name="Henrissat B."/>
            <person name="Grigoriev I.V."/>
            <person name="Spatafora J.W."/>
            <person name="Aime M.C."/>
        </authorList>
    </citation>
    <scope>NUCLEOTIDE SEQUENCE [LARGE SCALE GENOMIC DNA]</scope>
    <source>
        <strain evidence="3 4">MCA 3882</strain>
    </source>
</reference>
<evidence type="ECO:0000256" key="2">
    <source>
        <dbReference type="SAM" id="SignalP"/>
    </source>
</evidence>
<dbReference type="GeneID" id="37023900"/>
<name>A0A316VMM2_9BASI</name>
<organism evidence="3 4">
    <name type="scientific">Meira miltonrushii</name>
    <dbReference type="NCBI Taxonomy" id="1280837"/>
    <lineage>
        <taxon>Eukaryota</taxon>
        <taxon>Fungi</taxon>
        <taxon>Dikarya</taxon>
        <taxon>Basidiomycota</taxon>
        <taxon>Ustilaginomycotina</taxon>
        <taxon>Exobasidiomycetes</taxon>
        <taxon>Exobasidiales</taxon>
        <taxon>Brachybasidiaceae</taxon>
        <taxon>Meira</taxon>
    </lineage>
</organism>
<sequence length="197" mass="22982">MSIGMLKMIFGLLLFAILFLQEVCASPPMKNKSESNIRAQARKRERYNLQKNFGDPKYEERLKYMKGRYAFLKNDPSTGDKYRDMLQNSRIRSSSRRLNIKYGLPRGTLPGGKYDHKSYHEKFQEREENLNRVRELTTTSVLLAREHEGLAQVMRNEAEEPRKKAVEAHEEMWKIYKKGALPDNAQQTMPPGQDGLQ</sequence>
<dbReference type="Proteomes" id="UP000245771">
    <property type="component" value="Unassembled WGS sequence"/>
</dbReference>
<feature type="chain" id="PRO_5016257408" evidence="2">
    <location>
        <begin position="26"/>
        <end position="197"/>
    </location>
</feature>
<proteinExistence type="predicted"/>
<keyword evidence="4" id="KW-1185">Reference proteome</keyword>
<dbReference type="EMBL" id="KZ819602">
    <property type="protein sequence ID" value="PWN38560.1"/>
    <property type="molecule type" value="Genomic_DNA"/>
</dbReference>
<feature type="region of interest" description="Disordered" evidence="1">
    <location>
        <begin position="177"/>
        <end position="197"/>
    </location>
</feature>
<gene>
    <name evidence="3" type="ORF">FA14DRAFT_27878</name>
</gene>
<accession>A0A316VMM2</accession>
<evidence type="ECO:0000313" key="4">
    <source>
        <dbReference type="Proteomes" id="UP000245771"/>
    </source>
</evidence>
<keyword evidence="2" id="KW-0732">Signal</keyword>